<proteinExistence type="predicted"/>
<evidence type="ECO:0000256" key="1">
    <source>
        <dbReference type="SAM" id="Phobius"/>
    </source>
</evidence>
<keyword evidence="1" id="KW-0812">Transmembrane</keyword>
<keyword evidence="3" id="KW-1185">Reference proteome</keyword>
<dbReference type="AlphaFoldDB" id="A0A1Y1HXB6"/>
<dbReference type="OrthoDB" id="1880105at2759"/>
<evidence type="ECO:0000313" key="2">
    <source>
        <dbReference type="EMBL" id="GAQ82793.1"/>
    </source>
</evidence>
<protein>
    <submittedName>
        <fullName evidence="2">Uncharacterized protein</fullName>
    </submittedName>
</protein>
<reference evidence="2 3" key="1">
    <citation type="journal article" date="2014" name="Nat. Commun.">
        <title>Klebsormidium flaccidum genome reveals primary factors for plant terrestrial adaptation.</title>
        <authorList>
            <person name="Hori K."/>
            <person name="Maruyama F."/>
            <person name="Fujisawa T."/>
            <person name="Togashi T."/>
            <person name="Yamamoto N."/>
            <person name="Seo M."/>
            <person name="Sato S."/>
            <person name="Yamada T."/>
            <person name="Mori H."/>
            <person name="Tajima N."/>
            <person name="Moriyama T."/>
            <person name="Ikeuchi M."/>
            <person name="Watanabe M."/>
            <person name="Wada H."/>
            <person name="Kobayashi K."/>
            <person name="Saito M."/>
            <person name="Masuda T."/>
            <person name="Sasaki-Sekimoto Y."/>
            <person name="Mashiguchi K."/>
            <person name="Awai K."/>
            <person name="Shimojima M."/>
            <person name="Masuda S."/>
            <person name="Iwai M."/>
            <person name="Nobusawa T."/>
            <person name="Narise T."/>
            <person name="Kondo S."/>
            <person name="Saito H."/>
            <person name="Sato R."/>
            <person name="Murakawa M."/>
            <person name="Ihara Y."/>
            <person name="Oshima-Yamada Y."/>
            <person name="Ohtaka K."/>
            <person name="Satoh M."/>
            <person name="Sonobe K."/>
            <person name="Ishii M."/>
            <person name="Ohtani R."/>
            <person name="Kanamori-Sato M."/>
            <person name="Honoki R."/>
            <person name="Miyazaki D."/>
            <person name="Mochizuki H."/>
            <person name="Umetsu J."/>
            <person name="Higashi K."/>
            <person name="Shibata D."/>
            <person name="Kamiya Y."/>
            <person name="Sato N."/>
            <person name="Nakamura Y."/>
            <person name="Tabata S."/>
            <person name="Ida S."/>
            <person name="Kurokawa K."/>
            <person name="Ohta H."/>
        </authorList>
    </citation>
    <scope>NUCLEOTIDE SEQUENCE [LARGE SCALE GENOMIC DNA]</scope>
    <source>
        <strain evidence="2 3">NIES-2285</strain>
    </source>
</reference>
<dbReference type="Proteomes" id="UP000054558">
    <property type="component" value="Unassembled WGS sequence"/>
</dbReference>
<accession>A0A1Y1HXB6</accession>
<dbReference type="EMBL" id="DF237073">
    <property type="protein sequence ID" value="GAQ82793.1"/>
    <property type="molecule type" value="Genomic_DNA"/>
</dbReference>
<name>A0A1Y1HXB6_KLENI</name>
<evidence type="ECO:0000313" key="3">
    <source>
        <dbReference type="Proteomes" id="UP000054558"/>
    </source>
</evidence>
<organism evidence="2 3">
    <name type="scientific">Klebsormidium nitens</name>
    <name type="common">Green alga</name>
    <name type="synonym">Ulothrix nitens</name>
    <dbReference type="NCBI Taxonomy" id="105231"/>
    <lineage>
        <taxon>Eukaryota</taxon>
        <taxon>Viridiplantae</taxon>
        <taxon>Streptophyta</taxon>
        <taxon>Klebsormidiophyceae</taxon>
        <taxon>Klebsormidiales</taxon>
        <taxon>Klebsormidiaceae</taxon>
        <taxon>Klebsormidium</taxon>
    </lineage>
</organism>
<sequence length="73" mass="8597">MWNPRDDPQGRRNSPIFKMMNPELHMKPNMMVAAVGTTLFVVIMGSLLWEKHKYEQQQAKLRQSAVERVIKEE</sequence>
<dbReference type="Pfam" id="PF14937">
    <property type="entry name" value="DUF4500"/>
    <property type="match status" value="1"/>
</dbReference>
<keyword evidence="1" id="KW-0472">Membrane</keyword>
<feature type="transmembrane region" description="Helical" evidence="1">
    <location>
        <begin position="30"/>
        <end position="49"/>
    </location>
</feature>
<dbReference type="InterPro" id="IPR026686">
    <property type="entry name" value="UPF0708"/>
</dbReference>
<gene>
    <name evidence="2" type="ORF">KFL_001240240</name>
</gene>
<keyword evidence="1" id="KW-1133">Transmembrane helix</keyword>
<dbReference type="OMA" id="REDDMWR"/>